<dbReference type="SUPFAM" id="SSF51735">
    <property type="entry name" value="NAD(P)-binding Rossmann-fold domains"/>
    <property type="match status" value="1"/>
</dbReference>
<evidence type="ECO:0008006" key="4">
    <source>
        <dbReference type="Google" id="ProtNLM"/>
    </source>
</evidence>
<dbReference type="PANTHER" id="PTHR47534:SF3">
    <property type="entry name" value="ALCOHOL DEHYDROGENASE-LIKE C-TERMINAL DOMAIN-CONTAINING PROTEIN"/>
    <property type="match status" value="1"/>
</dbReference>
<protein>
    <recommendedName>
        <fullName evidence="4">Short-chain dehydrogenase/reductase</fullName>
    </recommendedName>
</protein>
<dbReference type="InterPro" id="IPR002347">
    <property type="entry name" value="SDR_fam"/>
</dbReference>
<reference evidence="2" key="1">
    <citation type="submission" date="2021-03" db="EMBL/GenBank/DDBJ databases">
        <authorList>
            <person name="Tagirdzhanova G."/>
        </authorList>
    </citation>
    <scope>NUCLEOTIDE SEQUENCE</scope>
</reference>
<dbReference type="InterPro" id="IPR036291">
    <property type="entry name" value="NAD(P)-bd_dom_sf"/>
</dbReference>
<dbReference type="Proteomes" id="UP000664203">
    <property type="component" value="Unassembled WGS sequence"/>
</dbReference>
<sequence>MVALETVRASNAKLRNLPPGLVAVFVGATSGIGESTLKQFCRYTIKPRLYFVGRSQDAADRIVSELKTIQPDAETTFIRKDLTLLKNVDEVCDEIKSKETKLNLLFMSQGTMSLKGRDGKPLTLVSSVVPQHQLVTKSFAETSEGLDRKLTTNYYSRMRFTQRLLPLLQSTFSQLSRVVSVLAPGEETALEYDNLDLKQNFSLRQAAAHAITMTDFTFEEMAKKNPTVSFVHTYPGVVKTGFAKEAGFAIKAASQLALTVFSRWTVGIDESGERHLYAATSAAYPPKGGEKGGVEVGDGKVKEGSAGEIGSGAYLIGFNGEFRANEKVLKELRGKDAGAKIWEHTMKIFENVRGS</sequence>
<dbReference type="Pfam" id="PF00106">
    <property type="entry name" value="adh_short"/>
    <property type="match status" value="1"/>
</dbReference>
<dbReference type="PANTHER" id="PTHR47534">
    <property type="entry name" value="YALI0E05731P"/>
    <property type="match status" value="1"/>
</dbReference>
<evidence type="ECO:0000313" key="3">
    <source>
        <dbReference type="Proteomes" id="UP000664203"/>
    </source>
</evidence>
<gene>
    <name evidence="2" type="ORF">ALECFALPRED_004497</name>
</gene>
<keyword evidence="1" id="KW-0560">Oxidoreductase</keyword>
<dbReference type="AlphaFoldDB" id="A0A8H3ISG3"/>
<keyword evidence="3" id="KW-1185">Reference proteome</keyword>
<evidence type="ECO:0000256" key="1">
    <source>
        <dbReference type="ARBA" id="ARBA00023002"/>
    </source>
</evidence>
<proteinExistence type="predicted"/>
<comment type="caution">
    <text evidence="2">The sequence shown here is derived from an EMBL/GenBank/DDBJ whole genome shotgun (WGS) entry which is preliminary data.</text>
</comment>
<dbReference type="OrthoDB" id="2898509at2759"/>
<evidence type="ECO:0000313" key="2">
    <source>
        <dbReference type="EMBL" id="CAF9929978.1"/>
    </source>
</evidence>
<name>A0A8H3ISG3_9LECA</name>
<dbReference type="EMBL" id="CAJPDR010000275">
    <property type="protein sequence ID" value="CAF9929978.1"/>
    <property type="molecule type" value="Genomic_DNA"/>
</dbReference>
<dbReference type="InterPro" id="IPR052228">
    <property type="entry name" value="Sec_Metab_Biosynth_Oxidored"/>
</dbReference>
<accession>A0A8H3ISG3</accession>
<dbReference type="GO" id="GO:0016491">
    <property type="term" value="F:oxidoreductase activity"/>
    <property type="evidence" value="ECO:0007669"/>
    <property type="project" value="UniProtKB-KW"/>
</dbReference>
<dbReference type="Gene3D" id="3.40.50.720">
    <property type="entry name" value="NAD(P)-binding Rossmann-like Domain"/>
    <property type="match status" value="1"/>
</dbReference>
<organism evidence="2 3">
    <name type="scientific">Alectoria fallacina</name>
    <dbReference type="NCBI Taxonomy" id="1903189"/>
    <lineage>
        <taxon>Eukaryota</taxon>
        <taxon>Fungi</taxon>
        <taxon>Dikarya</taxon>
        <taxon>Ascomycota</taxon>
        <taxon>Pezizomycotina</taxon>
        <taxon>Lecanoromycetes</taxon>
        <taxon>OSLEUM clade</taxon>
        <taxon>Lecanoromycetidae</taxon>
        <taxon>Lecanorales</taxon>
        <taxon>Lecanorineae</taxon>
        <taxon>Parmeliaceae</taxon>
        <taxon>Alectoria</taxon>
    </lineage>
</organism>